<sequence length="167" mass="19809">MICLIISFVIFFKPTLTDKKTDIEFDSYNHIWENELENWSILTSFSELKILKKYAGELRMGPGFFHIKTESNNIFGKEFYGDWFYRIENGIYLQKWNSNPIKNGIRTKADNDLIFYDRIKNEIRIIETGIESFHWKMEKDELGLSLISNNGKTEERIRITNANNGYN</sequence>
<evidence type="ECO:0000313" key="2">
    <source>
        <dbReference type="Proteomes" id="UP000184225"/>
    </source>
</evidence>
<dbReference type="STRING" id="579105.SAMN04488096_1164"/>
<reference evidence="1 2" key="1">
    <citation type="submission" date="2016-11" db="EMBL/GenBank/DDBJ databases">
        <authorList>
            <person name="Jaros S."/>
            <person name="Januszkiewicz K."/>
            <person name="Wedrychowicz H."/>
        </authorList>
    </citation>
    <scope>NUCLEOTIDE SEQUENCE [LARGE SCALE GENOMIC DNA]</scope>
    <source>
        <strain evidence="1 2">DSM 21425</strain>
    </source>
</reference>
<dbReference type="Proteomes" id="UP000184225">
    <property type="component" value="Unassembled WGS sequence"/>
</dbReference>
<protein>
    <submittedName>
        <fullName evidence="1">Uncharacterized protein</fullName>
    </submittedName>
</protein>
<proteinExistence type="predicted"/>
<dbReference type="EMBL" id="FQYY01000016">
    <property type="protein sequence ID" value="SHJ23842.1"/>
    <property type="molecule type" value="Genomic_DNA"/>
</dbReference>
<dbReference type="AlphaFoldDB" id="A0A1M6HNR5"/>
<evidence type="ECO:0000313" key="1">
    <source>
        <dbReference type="EMBL" id="SHJ23842.1"/>
    </source>
</evidence>
<organism evidence="1 2">
    <name type="scientific">Mesonia phycicola</name>
    <dbReference type="NCBI Taxonomy" id="579105"/>
    <lineage>
        <taxon>Bacteria</taxon>
        <taxon>Pseudomonadati</taxon>
        <taxon>Bacteroidota</taxon>
        <taxon>Flavobacteriia</taxon>
        <taxon>Flavobacteriales</taxon>
        <taxon>Flavobacteriaceae</taxon>
        <taxon>Mesonia</taxon>
    </lineage>
</organism>
<accession>A0A1M6HNR5</accession>
<gene>
    <name evidence="1" type="ORF">SAMN04488096_1164</name>
</gene>
<name>A0A1M6HNR5_9FLAO</name>
<keyword evidence="2" id="KW-1185">Reference proteome</keyword>